<organism evidence="6 7">
    <name type="scientific">Limihaloglobus sulfuriphilus</name>
    <dbReference type="NCBI Taxonomy" id="1851148"/>
    <lineage>
        <taxon>Bacteria</taxon>
        <taxon>Pseudomonadati</taxon>
        <taxon>Planctomycetota</taxon>
        <taxon>Phycisphaerae</taxon>
        <taxon>Sedimentisphaerales</taxon>
        <taxon>Sedimentisphaeraceae</taxon>
        <taxon>Limihaloglobus</taxon>
    </lineage>
</organism>
<sequence precursor="true">MNRRNFIKTTAAATACMGMNMACSRKHILGSKNGNKPNVIVIMADDQGYGDLSIYGNKYLANPNIERLASRGVVMNQHYSGSPLCGPARAALLTGRYNHRTGAISVESNRCLDRISLREKTIADYFAGAGYATGMVGKWHNGLFDRRFHPNARGFQNFAGFLNGGMGYYDWILDYNGSPRHSSGEYLTDVFSQEGVDFIDRNKDKPFFLYMAYNAPHSPLQAPEHLVDKYMSMGDLNKTVATIYAMIEQMDTGIGRILDKLEETGLDENTIVLFTSDNGPWLGDFGGGDDYMRYNGPFSGMKNFCLEGGIRVPAIISWPSSLPSGTICNEMIHFTDWLPTLFAATGCKAPIGGMPLDGFNVMDVLRGETNFQNRKLFWQHNRNEPVMNCNSSMRDGKWKLVWPYPAGSIVKSDDDNYWYHEMFKREHFEMDVKYETLEQEIDTAEKPSLYDIENDPGEKDDLAEKQPERLNKMQTQLENWFDSVEKDRHESIKYT</sequence>
<dbReference type="InterPro" id="IPR050738">
    <property type="entry name" value="Sulfatase"/>
</dbReference>
<reference evidence="7" key="1">
    <citation type="submission" date="2017-02" db="EMBL/GenBank/DDBJ databases">
        <title>Comparative genomics and description of representatives of a novel lineage of planctomycetes thriving in anoxic sediments.</title>
        <authorList>
            <person name="Spring S."/>
            <person name="Bunk B."/>
            <person name="Sproer C."/>
        </authorList>
    </citation>
    <scope>NUCLEOTIDE SEQUENCE [LARGE SCALE GENOMIC DNA]</scope>
    <source>
        <strain evidence="7">SM-Chi-D1</strain>
    </source>
</reference>
<proteinExistence type="inferred from homology"/>
<evidence type="ECO:0000256" key="1">
    <source>
        <dbReference type="ARBA" id="ARBA00008779"/>
    </source>
</evidence>
<keyword evidence="7" id="KW-1185">Reference proteome</keyword>
<comment type="similarity">
    <text evidence="1">Belongs to the sulfatase family.</text>
</comment>
<dbReference type="PROSITE" id="PS00149">
    <property type="entry name" value="SULFATASE_2"/>
    <property type="match status" value="1"/>
</dbReference>
<dbReference type="PANTHER" id="PTHR42693">
    <property type="entry name" value="ARYLSULFATASE FAMILY MEMBER"/>
    <property type="match status" value="1"/>
</dbReference>
<dbReference type="RefSeq" id="WP_146682624.1">
    <property type="nucleotide sequence ID" value="NZ_CP019646.1"/>
</dbReference>
<evidence type="ECO:0000259" key="5">
    <source>
        <dbReference type="Pfam" id="PF00884"/>
    </source>
</evidence>
<gene>
    <name evidence="6" type="primary">atsA_9</name>
    <name evidence="6" type="ORF">SMSP2_00700</name>
</gene>
<dbReference type="Proteomes" id="UP000188181">
    <property type="component" value="Chromosome"/>
</dbReference>
<dbReference type="SUPFAM" id="SSF53649">
    <property type="entry name" value="Alkaline phosphatase-like"/>
    <property type="match status" value="1"/>
</dbReference>
<dbReference type="InterPro" id="IPR019546">
    <property type="entry name" value="TAT_signal_bac_arc"/>
</dbReference>
<dbReference type="KEGG" id="pbas:SMSP2_00700"/>
<dbReference type="InterPro" id="IPR024607">
    <property type="entry name" value="Sulfatase_CS"/>
</dbReference>
<dbReference type="GO" id="GO:0004065">
    <property type="term" value="F:arylsulfatase activity"/>
    <property type="evidence" value="ECO:0007669"/>
    <property type="project" value="UniProtKB-EC"/>
</dbReference>
<dbReference type="OrthoDB" id="9777306at2"/>
<keyword evidence="2" id="KW-0479">Metal-binding</keyword>
<dbReference type="PANTHER" id="PTHR42693:SF53">
    <property type="entry name" value="ENDO-4-O-SULFATASE"/>
    <property type="match status" value="1"/>
</dbReference>
<dbReference type="PROSITE" id="PS00523">
    <property type="entry name" value="SULFATASE_1"/>
    <property type="match status" value="1"/>
</dbReference>
<feature type="domain" description="Sulfatase N-terminal" evidence="5">
    <location>
        <begin position="37"/>
        <end position="346"/>
    </location>
</feature>
<dbReference type="AlphaFoldDB" id="A0A1Q2MCG5"/>
<dbReference type="NCBIfam" id="TIGR01409">
    <property type="entry name" value="TAT_signal_seq"/>
    <property type="match status" value="1"/>
</dbReference>
<evidence type="ECO:0000256" key="4">
    <source>
        <dbReference type="ARBA" id="ARBA00022837"/>
    </source>
</evidence>
<keyword evidence="4" id="KW-0106">Calcium</keyword>
<dbReference type="EC" id="3.1.6.1" evidence="6"/>
<accession>A0A1Q2MCG5</accession>
<keyword evidence="3 6" id="KW-0378">Hydrolase</keyword>
<evidence type="ECO:0000313" key="7">
    <source>
        <dbReference type="Proteomes" id="UP000188181"/>
    </source>
</evidence>
<evidence type="ECO:0000256" key="2">
    <source>
        <dbReference type="ARBA" id="ARBA00022723"/>
    </source>
</evidence>
<dbReference type="Gene3D" id="3.30.1120.10">
    <property type="match status" value="1"/>
</dbReference>
<name>A0A1Q2MCG5_9BACT</name>
<dbReference type="GO" id="GO:0046872">
    <property type="term" value="F:metal ion binding"/>
    <property type="evidence" value="ECO:0007669"/>
    <property type="project" value="UniProtKB-KW"/>
</dbReference>
<dbReference type="Pfam" id="PF00884">
    <property type="entry name" value="Sulfatase"/>
    <property type="match status" value="1"/>
</dbReference>
<evidence type="ECO:0000256" key="3">
    <source>
        <dbReference type="ARBA" id="ARBA00022801"/>
    </source>
</evidence>
<dbReference type="Gene3D" id="3.40.720.10">
    <property type="entry name" value="Alkaline Phosphatase, subunit A"/>
    <property type="match status" value="1"/>
</dbReference>
<dbReference type="STRING" id="1851148.SMSP2_00700"/>
<evidence type="ECO:0000313" key="6">
    <source>
        <dbReference type="EMBL" id="AQQ70354.1"/>
    </source>
</evidence>
<protein>
    <submittedName>
        <fullName evidence="6">Arylsulfatase</fullName>
        <ecNumber evidence="6">3.1.6.1</ecNumber>
    </submittedName>
</protein>
<dbReference type="EMBL" id="CP019646">
    <property type="protein sequence ID" value="AQQ70354.1"/>
    <property type="molecule type" value="Genomic_DNA"/>
</dbReference>
<dbReference type="InterPro" id="IPR017850">
    <property type="entry name" value="Alkaline_phosphatase_core_sf"/>
</dbReference>
<dbReference type="InterPro" id="IPR000917">
    <property type="entry name" value="Sulfatase_N"/>
</dbReference>